<dbReference type="EMBL" id="SGPK01000469">
    <property type="protein sequence ID" value="THH03316.1"/>
    <property type="molecule type" value="Genomic_DNA"/>
</dbReference>
<dbReference type="PANTHER" id="PTHR46018">
    <property type="entry name" value="ZINC PHOSPHODIESTERASE ELAC PROTEIN 1"/>
    <property type="match status" value="1"/>
</dbReference>
<keyword evidence="3" id="KW-1185">Reference proteome</keyword>
<reference evidence="2 3" key="1">
    <citation type="submission" date="2019-02" db="EMBL/GenBank/DDBJ databases">
        <title>Genome sequencing of the rare red list fungi Phellinidium pouzarii.</title>
        <authorList>
            <person name="Buettner E."/>
            <person name="Kellner H."/>
        </authorList>
    </citation>
    <scope>NUCLEOTIDE SEQUENCE [LARGE SCALE GENOMIC DNA]</scope>
    <source>
        <strain evidence="2 3">DSM 108285</strain>
    </source>
</reference>
<gene>
    <name evidence="2" type="ORF">EW145_g6355</name>
</gene>
<organism evidence="2 3">
    <name type="scientific">Phellinidium pouzarii</name>
    <dbReference type="NCBI Taxonomy" id="167371"/>
    <lineage>
        <taxon>Eukaryota</taxon>
        <taxon>Fungi</taxon>
        <taxon>Dikarya</taxon>
        <taxon>Basidiomycota</taxon>
        <taxon>Agaricomycotina</taxon>
        <taxon>Agaricomycetes</taxon>
        <taxon>Hymenochaetales</taxon>
        <taxon>Hymenochaetaceae</taxon>
        <taxon>Phellinidium</taxon>
    </lineage>
</organism>
<dbReference type="Proteomes" id="UP000308199">
    <property type="component" value="Unassembled WGS sequence"/>
</dbReference>
<protein>
    <recommendedName>
        <fullName evidence="4">Metallo-beta-lactamase domain-containing protein</fullName>
    </recommendedName>
</protein>
<dbReference type="GO" id="GO:0005634">
    <property type="term" value="C:nucleus"/>
    <property type="evidence" value="ECO:0007669"/>
    <property type="project" value="TreeGrafter"/>
</dbReference>
<evidence type="ECO:0000313" key="3">
    <source>
        <dbReference type="Proteomes" id="UP000308199"/>
    </source>
</evidence>
<dbReference type="PANTHER" id="PTHR46018:SF2">
    <property type="entry name" value="ZINC PHOSPHODIESTERASE ELAC PROTEIN 1"/>
    <property type="match status" value="1"/>
</dbReference>
<feature type="region of interest" description="Disordered" evidence="1">
    <location>
        <begin position="220"/>
        <end position="254"/>
    </location>
</feature>
<dbReference type="GO" id="GO:0042781">
    <property type="term" value="F:3'-tRNA processing endoribonuclease activity"/>
    <property type="evidence" value="ECO:0007669"/>
    <property type="project" value="TreeGrafter"/>
</dbReference>
<accession>A0A4S4KWT7</accession>
<dbReference type="OrthoDB" id="527344at2759"/>
<sequence length="254" mass="28170">MTGTDLTERYAVHELLTPIDKLTSCDVNNMHPGECIGRDIISVSTGLWFDLAVTRTVHIDAAPILHRVPCLGYVFRETSDLKRKIVVLGDTCDPSSIRDLAQHASLLIHEATDAYIPMEIDRNLRGDKKTPDKILQNTIRKGHSTPSMAGAFAKSIGAHKLVLNHFSGKFPAPIPRRNDRRGAVMAEIERQASEAWGMGPAIAAYDFLRIEIPGSIIRSRFREPDMEPSRPSESPALPPLTSPPSHKVLKRRKS</sequence>
<name>A0A4S4KWT7_9AGAM</name>
<evidence type="ECO:0008006" key="4">
    <source>
        <dbReference type="Google" id="ProtNLM"/>
    </source>
</evidence>
<evidence type="ECO:0000313" key="2">
    <source>
        <dbReference type="EMBL" id="THH03316.1"/>
    </source>
</evidence>
<proteinExistence type="predicted"/>
<dbReference type="InterPro" id="IPR036866">
    <property type="entry name" value="RibonucZ/Hydroxyglut_hydro"/>
</dbReference>
<dbReference type="AlphaFoldDB" id="A0A4S4KWT7"/>
<feature type="compositionally biased region" description="Basic and acidic residues" evidence="1">
    <location>
        <begin position="220"/>
        <end position="230"/>
    </location>
</feature>
<dbReference type="SUPFAM" id="SSF56281">
    <property type="entry name" value="Metallo-hydrolase/oxidoreductase"/>
    <property type="match status" value="1"/>
</dbReference>
<evidence type="ECO:0000256" key="1">
    <source>
        <dbReference type="SAM" id="MobiDB-lite"/>
    </source>
</evidence>
<dbReference type="Gene3D" id="3.60.15.10">
    <property type="entry name" value="Ribonuclease Z/Hydroxyacylglutathione hydrolase-like"/>
    <property type="match status" value="1"/>
</dbReference>
<comment type="caution">
    <text evidence="2">The sequence shown here is derived from an EMBL/GenBank/DDBJ whole genome shotgun (WGS) entry which is preliminary data.</text>
</comment>